<evidence type="ECO:0000313" key="2">
    <source>
        <dbReference type="Proteomes" id="UP000185161"/>
    </source>
</evidence>
<dbReference type="STRING" id="93064.BRX40_12425"/>
<gene>
    <name evidence="1" type="ORF">BRX40_12425</name>
</gene>
<keyword evidence="2" id="KW-1185">Reference proteome</keyword>
<reference evidence="2" key="1">
    <citation type="submission" date="2016-12" db="EMBL/GenBank/DDBJ databases">
        <title>Whole genome sequencing of Sphingomonas sp. ABOJV.</title>
        <authorList>
            <person name="Conlan S."/>
            <person name="Thomas P.J."/>
            <person name="Mullikin J."/>
            <person name="Palmore T.N."/>
            <person name="Frank K.M."/>
            <person name="Segre J.A."/>
        </authorList>
    </citation>
    <scope>NUCLEOTIDE SEQUENCE [LARGE SCALE GENOMIC DNA]</scope>
    <source>
        <strain evidence="2">ABOJV</strain>
    </source>
</reference>
<evidence type="ECO:0000313" key="1">
    <source>
        <dbReference type="EMBL" id="APR53126.1"/>
    </source>
</evidence>
<organism evidence="1 2">
    <name type="scientific">Sphingomonas koreensis</name>
    <dbReference type="NCBI Taxonomy" id="93064"/>
    <lineage>
        <taxon>Bacteria</taxon>
        <taxon>Pseudomonadati</taxon>
        <taxon>Pseudomonadota</taxon>
        <taxon>Alphaproteobacteria</taxon>
        <taxon>Sphingomonadales</taxon>
        <taxon>Sphingomonadaceae</taxon>
        <taxon>Sphingomonas</taxon>
    </lineage>
</organism>
<dbReference type="KEGG" id="skr:BRX40_12425"/>
<dbReference type="GeneID" id="55648505"/>
<proteinExistence type="predicted"/>
<protein>
    <recommendedName>
        <fullName evidence="3">MarR family transcriptional regulator</fullName>
    </recommendedName>
</protein>
<accession>A0A1L6JB75</accession>
<dbReference type="SUPFAM" id="SSF46785">
    <property type="entry name" value="Winged helix' DNA-binding domain"/>
    <property type="match status" value="1"/>
</dbReference>
<dbReference type="RefSeq" id="WP_075151798.1">
    <property type="nucleotide sequence ID" value="NZ_CP018820.1"/>
</dbReference>
<dbReference type="Gene3D" id="1.10.10.10">
    <property type="entry name" value="Winged helix-like DNA-binding domain superfamily/Winged helix DNA-binding domain"/>
    <property type="match status" value="1"/>
</dbReference>
<dbReference type="EMBL" id="CP018820">
    <property type="protein sequence ID" value="APR53126.1"/>
    <property type="molecule type" value="Genomic_DNA"/>
</dbReference>
<dbReference type="AlphaFoldDB" id="A0A1L6JB75"/>
<dbReference type="Proteomes" id="UP000185161">
    <property type="component" value="Chromosome"/>
</dbReference>
<name>A0A1L6JB75_9SPHN</name>
<dbReference type="InterPro" id="IPR036390">
    <property type="entry name" value="WH_DNA-bd_sf"/>
</dbReference>
<sequence>MSGDLAARTGEQPDPKALGRIASRLSELAAECAALGLDGTSPGSPVLVPLGQRNPQRASDLAQRVHAYLVARRARVTVLKGDWFADPAWDLLLDLFAARHLGRRVSISSACIAANVPPTTALRWIDKLVEDGVLLRENDPLDGRRSYLGLAPEVAARLEQWVERYLQRPVRLGHLPAC</sequence>
<dbReference type="InterPro" id="IPR036388">
    <property type="entry name" value="WH-like_DNA-bd_sf"/>
</dbReference>
<evidence type="ECO:0008006" key="3">
    <source>
        <dbReference type="Google" id="ProtNLM"/>
    </source>
</evidence>